<dbReference type="EMBL" id="AOJM01000081">
    <property type="protein sequence ID" value="ELZ44966.1"/>
    <property type="molecule type" value="Genomic_DNA"/>
</dbReference>
<evidence type="ECO:0000256" key="4">
    <source>
        <dbReference type="ARBA" id="ARBA00023004"/>
    </source>
</evidence>
<dbReference type="InterPro" id="IPR009050">
    <property type="entry name" value="Globin-like_sf"/>
</dbReference>
<dbReference type="GO" id="GO:0019825">
    <property type="term" value="F:oxygen binding"/>
    <property type="evidence" value="ECO:0007669"/>
    <property type="project" value="InterPro"/>
</dbReference>
<accession>M0EAZ1</accession>
<dbReference type="CDD" id="cd00454">
    <property type="entry name" value="TrHb1_N"/>
    <property type="match status" value="1"/>
</dbReference>
<keyword evidence="2" id="KW-0349">Heme</keyword>
<dbReference type="PATRIC" id="fig|1227467.4.peg.2972"/>
<dbReference type="AlphaFoldDB" id="M0EAZ1"/>
<keyword evidence="1" id="KW-0813">Transport</keyword>
<organism evidence="5 6">
    <name type="scientific">Halorubrum distributum JCM 9100</name>
    <dbReference type="NCBI Taxonomy" id="1227467"/>
    <lineage>
        <taxon>Archaea</taxon>
        <taxon>Methanobacteriati</taxon>
        <taxon>Methanobacteriota</taxon>
        <taxon>Stenosarchaea group</taxon>
        <taxon>Halobacteria</taxon>
        <taxon>Halobacteriales</taxon>
        <taxon>Haloferacaceae</taxon>
        <taxon>Halorubrum</taxon>
        <taxon>Halorubrum distributum group</taxon>
    </lineage>
</organism>
<proteinExistence type="predicted"/>
<keyword evidence="3" id="KW-0479">Metal-binding</keyword>
<reference evidence="5 6" key="1">
    <citation type="journal article" date="2014" name="PLoS Genet.">
        <title>Phylogenetically driven sequencing of extremely halophilic archaea reveals strategies for static and dynamic osmo-response.</title>
        <authorList>
            <person name="Becker E.A."/>
            <person name="Seitzer P.M."/>
            <person name="Tritt A."/>
            <person name="Larsen D."/>
            <person name="Krusor M."/>
            <person name="Yao A.I."/>
            <person name="Wu D."/>
            <person name="Madern D."/>
            <person name="Eisen J.A."/>
            <person name="Darling A.E."/>
            <person name="Facciotti M.T."/>
        </authorList>
    </citation>
    <scope>NUCLEOTIDE SEQUENCE [LARGE SCALE GENOMIC DNA]</scope>
    <source>
        <strain evidence="5 6">JCM 9100</strain>
    </source>
</reference>
<dbReference type="Gene3D" id="1.10.490.10">
    <property type="entry name" value="Globins"/>
    <property type="match status" value="1"/>
</dbReference>
<sequence length="126" mass="14297">MTEETLYERLGGHEGIRSVVDDFYDRLLDDDVLGPFFADADMETLRRTQTDFLCEKAGGPETYDAAPVREAHLHVPFTPDHIQRALELLDESLAEFDVPERDAEAVVQAVAEYEQELLARPDSTDR</sequence>
<dbReference type="GO" id="GO:0020037">
    <property type="term" value="F:heme binding"/>
    <property type="evidence" value="ECO:0007669"/>
    <property type="project" value="InterPro"/>
</dbReference>
<evidence type="ECO:0000313" key="5">
    <source>
        <dbReference type="EMBL" id="ELZ44966.1"/>
    </source>
</evidence>
<keyword evidence="6" id="KW-1185">Reference proteome</keyword>
<gene>
    <name evidence="5" type="ORF">C465_15137</name>
</gene>
<evidence type="ECO:0000313" key="6">
    <source>
        <dbReference type="Proteomes" id="UP000011526"/>
    </source>
</evidence>
<dbReference type="InterPro" id="IPR012292">
    <property type="entry name" value="Globin/Proto"/>
</dbReference>
<dbReference type="InterPro" id="IPR001486">
    <property type="entry name" value="Hemoglobin_trunc"/>
</dbReference>
<comment type="caution">
    <text evidence="5">The sequence shown here is derived from an EMBL/GenBank/DDBJ whole genome shotgun (WGS) entry which is preliminary data.</text>
</comment>
<name>M0EAZ1_9EURY</name>
<evidence type="ECO:0000256" key="3">
    <source>
        <dbReference type="ARBA" id="ARBA00022723"/>
    </source>
</evidence>
<keyword evidence="4" id="KW-0408">Iron</keyword>
<dbReference type="RefSeq" id="WP_004599235.1">
    <property type="nucleotide sequence ID" value="NZ_AOJM01000081.1"/>
</dbReference>
<dbReference type="Pfam" id="PF01152">
    <property type="entry name" value="Bac_globin"/>
    <property type="match status" value="1"/>
</dbReference>
<protein>
    <submittedName>
        <fullName evidence="5">Globin</fullName>
    </submittedName>
</protein>
<evidence type="ECO:0000256" key="1">
    <source>
        <dbReference type="ARBA" id="ARBA00022448"/>
    </source>
</evidence>
<dbReference type="SUPFAM" id="SSF46458">
    <property type="entry name" value="Globin-like"/>
    <property type="match status" value="1"/>
</dbReference>
<evidence type="ECO:0000256" key="2">
    <source>
        <dbReference type="ARBA" id="ARBA00022617"/>
    </source>
</evidence>
<dbReference type="GO" id="GO:0046872">
    <property type="term" value="F:metal ion binding"/>
    <property type="evidence" value="ECO:0007669"/>
    <property type="project" value="UniProtKB-KW"/>
</dbReference>
<dbReference type="Proteomes" id="UP000011526">
    <property type="component" value="Unassembled WGS sequence"/>
</dbReference>